<dbReference type="AlphaFoldDB" id="A0A1I2EA49"/>
<keyword evidence="2" id="KW-1185">Reference proteome</keyword>
<evidence type="ECO:0000313" key="2">
    <source>
        <dbReference type="Proteomes" id="UP000198855"/>
    </source>
</evidence>
<proteinExistence type="predicted"/>
<reference evidence="2" key="1">
    <citation type="submission" date="2016-10" db="EMBL/GenBank/DDBJ databases">
        <authorList>
            <person name="Varghese N."/>
            <person name="Submissions S."/>
        </authorList>
    </citation>
    <scope>NUCLEOTIDE SEQUENCE [LARGE SCALE GENOMIC DNA]</scope>
    <source>
        <strain evidence="2">CGMCC 1.10784</strain>
    </source>
</reference>
<evidence type="ECO:0000313" key="1">
    <source>
        <dbReference type="EMBL" id="SFE89549.1"/>
    </source>
</evidence>
<gene>
    <name evidence="1" type="ORF">SAMN05216378_4498</name>
</gene>
<dbReference type="STRING" id="1045775.SAMN05216378_4498"/>
<protein>
    <submittedName>
        <fullName evidence="1">Uncharacterized protein</fullName>
    </submittedName>
</protein>
<name>A0A1I2EA49_9BACL</name>
<dbReference type="EMBL" id="FOMT01000004">
    <property type="protein sequence ID" value="SFE89549.1"/>
    <property type="molecule type" value="Genomic_DNA"/>
</dbReference>
<sequence length="36" mass="3937">MNGISATLDDLASTVDKRPAVLKLFESQHVLKRGPQ</sequence>
<organism evidence="1 2">
    <name type="scientific">Paenibacillus catalpae</name>
    <dbReference type="NCBI Taxonomy" id="1045775"/>
    <lineage>
        <taxon>Bacteria</taxon>
        <taxon>Bacillati</taxon>
        <taxon>Bacillota</taxon>
        <taxon>Bacilli</taxon>
        <taxon>Bacillales</taxon>
        <taxon>Paenibacillaceae</taxon>
        <taxon>Paenibacillus</taxon>
    </lineage>
</organism>
<dbReference type="Proteomes" id="UP000198855">
    <property type="component" value="Unassembled WGS sequence"/>
</dbReference>
<accession>A0A1I2EA49</accession>